<organism evidence="1 2">
    <name type="scientific">Methanosarcina vacuolata Z-761</name>
    <dbReference type="NCBI Taxonomy" id="1434123"/>
    <lineage>
        <taxon>Archaea</taxon>
        <taxon>Methanobacteriati</taxon>
        <taxon>Methanobacteriota</taxon>
        <taxon>Stenosarchaea group</taxon>
        <taxon>Methanomicrobia</taxon>
        <taxon>Methanosarcinales</taxon>
        <taxon>Methanosarcinaceae</taxon>
        <taxon>Methanosarcina</taxon>
    </lineage>
</organism>
<name>A0A0E3LHL0_9EURY</name>
<dbReference type="Proteomes" id="UP000033096">
    <property type="component" value="Chromosome"/>
</dbReference>
<dbReference type="RefSeq" id="WP_048121125.1">
    <property type="nucleotide sequence ID" value="NZ_CP009520.1"/>
</dbReference>
<dbReference type="KEGG" id="mvc:MSVAZ_2187"/>
<sequence length="164" mass="18484">MTHDDYMLILGSNVYADQAYMVSYQTDIKTGDRTNLFTLENSDGNLTLTTEIRDENSELIAKIDRNELTQINKNFDVQGEIETENGITLTKRENGDVIFNAKITEDGYVAVSGIFYVGGKKIHITDRTVEINDTPRQTINGVNVHDTFFVGNYDITITDDGLKF</sequence>
<gene>
    <name evidence="1" type="ORF">MSVAZ_2187</name>
</gene>
<keyword evidence="2" id="KW-1185">Reference proteome</keyword>
<accession>A0A0E3LHL0</accession>
<protein>
    <submittedName>
        <fullName evidence="1">Uncharacterized protein</fullName>
    </submittedName>
</protein>
<proteinExistence type="predicted"/>
<dbReference type="AlphaFoldDB" id="A0A0E3LHL0"/>
<dbReference type="GeneID" id="24810652"/>
<reference evidence="1 2" key="1">
    <citation type="submission" date="2014-07" db="EMBL/GenBank/DDBJ databases">
        <title>Methanogenic archaea and the global carbon cycle.</title>
        <authorList>
            <person name="Henriksen J.R."/>
            <person name="Luke J."/>
            <person name="Reinhart S."/>
            <person name="Benedict M.N."/>
            <person name="Youngblut N.D."/>
            <person name="Metcalf M.E."/>
            <person name="Whitaker R.J."/>
            <person name="Metcalf W.W."/>
        </authorList>
    </citation>
    <scope>NUCLEOTIDE SEQUENCE [LARGE SCALE GENOMIC DNA]</scope>
    <source>
        <strain evidence="1 2">Z-761</strain>
    </source>
</reference>
<dbReference type="PATRIC" id="fig|1434123.4.peg.2666"/>
<evidence type="ECO:0000313" key="1">
    <source>
        <dbReference type="EMBL" id="AKB44456.1"/>
    </source>
</evidence>
<dbReference type="EMBL" id="CP009520">
    <property type="protein sequence ID" value="AKB44456.1"/>
    <property type="molecule type" value="Genomic_DNA"/>
</dbReference>
<dbReference type="HOGENOM" id="CLU_1792113_0_0_2"/>
<evidence type="ECO:0000313" key="2">
    <source>
        <dbReference type="Proteomes" id="UP000033096"/>
    </source>
</evidence>